<keyword evidence="1" id="KW-1133">Transmembrane helix</keyword>
<sequence length="173" mass="20488">MHSPDPYIVKGYRHKTMLNTAYLWLPVFAVVIFICSYFEKFRIILFLTVVAATYAFILKQLKNKAVPVYFKNDKIQIDDTEIPLTNVESFYISRPLNELIILRLRTKDQNLAVYLEKDQENSIKAFLNKVKIEEQKTPYDTYLQYGHLILPFIGLIICGVVYKLYYYIQYSFN</sequence>
<gene>
    <name evidence="2" type="ORF">GCM10022216_17310</name>
</gene>
<comment type="caution">
    <text evidence="2">The sequence shown here is derived from an EMBL/GenBank/DDBJ whole genome shotgun (WGS) entry which is preliminary data.</text>
</comment>
<accession>A0ABP7YRG7</accession>
<organism evidence="2 3">
    <name type="scientific">Sphingobacterium kyonggiense</name>
    <dbReference type="NCBI Taxonomy" id="714075"/>
    <lineage>
        <taxon>Bacteria</taxon>
        <taxon>Pseudomonadati</taxon>
        <taxon>Bacteroidota</taxon>
        <taxon>Sphingobacteriia</taxon>
        <taxon>Sphingobacteriales</taxon>
        <taxon>Sphingobacteriaceae</taxon>
        <taxon>Sphingobacterium</taxon>
    </lineage>
</organism>
<proteinExistence type="predicted"/>
<keyword evidence="1" id="KW-0812">Transmembrane</keyword>
<protein>
    <recommendedName>
        <fullName evidence="4">PH (Pleckstrin Homology) domain-containing protein</fullName>
    </recommendedName>
</protein>
<feature type="transmembrane region" description="Helical" evidence="1">
    <location>
        <begin position="148"/>
        <end position="168"/>
    </location>
</feature>
<feature type="transmembrane region" description="Helical" evidence="1">
    <location>
        <begin position="43"/>
        <end position="61"/>
    </location>
</feature>
<dbReference type="EMBL" id="BAAAZI010000006">
    <property type="protein sequence ID" value="GAA4139283.1"/>
    <property type="molecule type" value="Genomic_DNA"/>
</dbReference>
<name>A0ABP7YRG7_9SPHI</name>
<evidence type="ECO:0008006" key="4">
    <source>
        <dbReference type="Google" id="ProtNLM"/>
    </source>
</evidence>
<feature type="transmembrane region" description="Helical" evidence="1">
    <location>
        <begin position="20"/>
        <end position="38"/>
    </location>
</feature>
<evidence type="ECO:0000313" key="3">
    <source>
        <dbReference type="Proteomes" id="UP001500101"/>
    </source>
</evidence>
<keyword evidence="1" id="KW-0472">Membrane</keyword>
<evidence type="ECO:0000256" key="1">
    <source>
        <dbReference type="SAM" id="Phobius"/>
    </source>
</evidence>
<reference evidence="3" key="1">
    <citation type="journal article" date="2019" name="Int. J. Syst. Evol. Microbiol.">
        <title>The Global Catalogue of Microorganisms (GCM) 10K type strain sequencing project: providing services to taxonomists for standard genome sequencing and annotation.</title>
        <authorList>
            <consortium name="The Broad Institute Genomics Platform"/>
            <consortium name="The Broad Institute Genome Sequencing Center for Infectious Disease"/>
            <person name="Wu L."/>
            <person name="Ma J."/>
        </authorList>
    </citation>
    <scope>NUCLEOTIDE SEQUENCE [LARGE SCALE GENOMIC DNA]</scope>
    <source>
        <strain evidence="3">JCM 16704</strain>
    </source>
</reference>
<keyword evidence="3" id="KW-1185">Reference proteome</keyword>
<evidence type="ECO:0000313" key="2">
    <source>
        <dbReference type="EMBL" id="GAA4139283.1"/>
    </source>
</evidence>
<dbReference type="Proteomes" id="UP001500101">
    <property type="component" value="Unassembled WGS sequence"/>
</dbReference>